<dbReference type="GO" id="GO:0003677">
    <property type="term" value="F:DNA binding"/>
    <property type="evidence" value="ECO:0007669"/>
    <property type="project" value="UniProtKB-KW"/>
</dbReference>
<keyword evidence="4" id="KW-0804">Transcription</keyword>
<evidence type="ECO:0000313" key="8">
    <source>
        <dbReference type="EMBL" id="EFJ06395.1"/>
    </source>
</evidence>
<sequence length="81" mass="9381">SARALKPKKPSDGSTRRHRRTKFRGVRQRPWGKWAAEIRDPVKQARVWLGTYDSAEDAARAYDEAAIRFRGIRAKLNFPDD</sequence>
<evidence type="ECO:0000259" key="7">
    <source>
        <dbReference type="PROSITE" id="PS51032"/>
    </source>
</evidence>
<dbReference type="CDD" id="cd00018">
    <property type="entry name" value="AP2"/>
    <property type="match status" value="1"/>
</dbReference>
<dbReference type="PANTHER" id="PTHR31190">
    <property type="entry name" value="DNA-BINDING DOMAIN"/>
    <property type="match status" value="1"/>
</dbReference>
<dbReference type="InterPro" id="IPR044808">
    <property type="entry name" value="ERF_plant"/>
</dbReference>
<dbReference type="Proteomes" id="UP000001514">
    <property type="component" value="Unassembled WGS sequence"/>
</dbReference>
<dbReference type="STRING" id="88036.D8T3I2"/>
<dbReference type="eggNOG" id="ENOG502RY0Z">
    <property type="taxonomic scope" value="Eukaryota"/>
</dbReference>
<dbReference type="InParanoid" id="D8T3I2"/>
<dbReference type="EMBL" id="GL377701">
    <property type="protein sequence ID" value="EFJ06395.1"/>
    <property type="molecule type" value="Genomic_DNA"/>
</dbReference>
<dbReference type="PANTHER" id="PTHR31190:SF478">
    <property type="entry name" value="ETHYLENE-RESPONSIVE TRANSCRIPTION FACTOR ABR1-LIKE ISOFORM X1"/>
    <property type="match status" value="1"/>
</dbReference>
<protein>
    <recommendedName>
        <fullName evidence="7">AP2/ERF domain-containing protein</fullName>
    </recommendedName>
</protein>
<dbReference type="GO" id="GO:0005634">
    <property type="term" value="C:nucleus"/>
    <property type="evidence" value="ECO:0007669"/>
    <property type="project" value="UniProtKB-SubCell"/>
</dbReference>
<feature type="compositionally biased region" description="Basic residues" evidence="6">
    <location>
        <begin position="16"/>
        <end position="27"/>
    </location>
</feature>
<gene>
    <name evidence="9" type="ORF">SELMODRAFT_131245</name>
    <name evidence="8" type="ORF">SELMODRAFT_28277</name>
</gene>
<dbReference type="InterPro" id="IPR016177">
    <property type="entry name" value="DNA-bd_dom_sf"/>
</dbReference>
<evidence type="ECO:0000256" key="6">
    <source>
        <dbReference type="SAM" id="MobiDB-lite"/>
    </source>
</evidence>
<dbReference type="EMBL" id="GL377670">
    <property type="protein sequence ID" value="EFJ08788.1"/>
    <property type="molecule type" value="Genomic_DNA"/>
</dbReference>
<dbReference type="GO" id="GO:0009873">
    <property type="term" value="P:ethylene-activated signaling pathway"/>
    <property type="evidence" value="ECO:0007669"/>
    <property type="project" value="InterPro"/>
</dbReference>
<proteinExistence type="predicted"/>
<dbReference type="OMA" id="WGRYAVE"/>
<evidence type="ECO:0000256" key="5">
    <source>
        <dbReference type="ARBA" id="ARBA00023242"/>
    </source>
</evidence>
<keyword evidence="3" id="KW-0238">DNA-binding</keyword>
<feature type="non-terminal residue" evidence="9">
    <location>
        <position position="81"/>
    </location>
</feature>
<dbReference type="AlphaFoldDB" id="D8T3I2"/>
<feature type="region of interest" description="Disordered" evidence="6">
    <location>
        <begin position="1"/>
        <end position="28"/>
    </location>
</feature>
<dbReference type="InterPro" id="IPR036955">
    <property type="entry name" value="AP2/ERF_dom_sf"/>
</dbReference>
<reference evidence="9 10" key="1">
    <citation type="journal article" date="2011" name="Science">
        <title>The Selaginella genome identifies genetic changes associated with the evolution of vascular plants.</title>
        <authorList>
            <person name="Banks J.A."/>
            <person name="Nishiyama T."/>
            <person name="Hasebe M."/>
            <person name="Bowman J.L."/>
            <person name="Gribskov M."/>
            <person name="dePamphilis C."/>
            <person name="Albert V.A."/>
            <person name="Aono N."/>
            <person name="Aoyama T."/>
            <person name="Ambrose B.A."/>
            <person name="Ashton N.W."/>
            <person name="Axtell M.J."/>
            <person name="Barker E."/>
            <person name="Barker M.S."/>
            <person name="Bennetzen J.L."/>
            <person name="Bonawitz N.D."/>
            <person name="Chapple C."/>
            <person name="Cheng C."/>
            <person name="Correa L.G."/>
            <person name="Dacre M."/>
            <person name="DeBarry J."/>
            <person name="Dreyer I."/>
            <person name="Elias M."/>
            <person name="Engstrom E.M."/>
            <person name="Estelle M."/>
            <person name="Feng L."/>
            <person name="Finet C."/>
            <person name="Floyd S.K."/>
            <person name="Frommer W.B."/>
            <person name="Fujita T."/>
            <person name="Gramzow L."/>
            <person name="Gutensohn M."/>
            <person name="Harholt J."/>
            <person name="Hattori M."/>
            <person name="Heyl A."/>
            <person name="Hirai T."/>
            <person name="Hiwatashi Y."/>
            <person name="Ishikawa M."/>
            <person name="Iwata M."/>
            <person name="Karol K.G."/>
            <person name="Koehler B."/>
            <person name="Kolukisaoglu U."/>
            <person name="Kubo M."/>
            <person name="Kurata T."/>
            <person name="Lalonde S."/>
            <person name="Li K."/>
            <person name="Li Y."/>
            <person name="Litt A."/>
            <person name="Lyons E."/>
            <person name="Manning G."/>
            <person name="Maruyama T."/>
            <person name="Michael T.P."/>
            <person name="Mikami K."/>
            <person name="Miyazaki S."/>
            <person name="Morinaga S."/>
            <person name="Murata T."/>
            <person name="Mueller-Roeber B."/>
            <person name="Nelson D.R."/>
            <person name="Obara M."/>
            <person name="Oguri Y."/>
            <person name="Olmstead R.G."/>
            <person name="Onodera N."/>
            <person name="Petersen B.L."/>
            <person name="Pils B."/>
            <person name="Prigge M."/>
            <person name="Rensing S.A."/>
            <person name="Riano-Pachon D.M."/>
            <person name="Roberts A.W."/>
            <person name="Sato Y."/>
            <person name="Scheller H.V."/>
            <person name="Schulz B."/>
            <person name="Schulz C."/>
            <person name="Shakirov E.V."/>
            <person name="Shibagaki N."/>
            <person name="Shinohara N."/>
            <person name="Shippen D.E."/>
            <person name="Soerensen I."/>
            <person name="Sotooka R."/>
            <person name="Sugimoto N."/>
            <person name="Sugita M."/>
            <person name="Sumikawa N."/>
            <person name="Tanurdzic M."/>
            <person name="Theissen G."/>
            <person name="Ulvskov P."/>
            <person name="Wakazuki S."/>
            <person name="Weng J.K."/>
            <person name="Willats W.W."/>
            <person name="Wipf D."/>
            <person name="Wolf P.G."/>
            <person name="Yang L."/>
            <person name="Zimmer A.D."/>
            <person name="Zhu Q."/>
            <person name="Mitros T."/>
            <person name="Hellsten U."/>
            <person name="Loque D."/>
            <person name="Otillar R."/>
            <person name="Salamov A."/>
            <person name="Schmutz J."/>
            <person name="Shapiro H."/>
            <person name="Lindquist E."/>
            <person name="Lucas S."/>
            <person name="Rokhsar D."/>
            <person name="Grigoriev I.V."/>
        </authorList>
    </citation>
    <scope>NUCLEOTIDE SEQUENCE [LARGE SCALE GENOMIC DNA]</scope>
</reference>
<dbReference type="PROSITE" id="PS51032">
    <property type="entry name" value="AP2_ERF"/>
    <property type="match status" value="1"/>
</dbReference>
<dbReference type="HOGENOM" id="CLU_159623_2_1_1"/>
<dbReference type="Gramene" id="EFJ06395">
    <property type="protein sequence ID" value="EFJ06395"/>
    <property type="gene ID" value="SELMODRAFT_28277"/>
</dbReference>
<evidence type="ECO:0000256" key="1">
    <source>
        <dbReference type="ARBA" id="ARBA00004123"/>
    </source>
</evidence>
<evidence type="ECO:0000313" key="9">
    <source>
        <dbReference type="EMBL" id="EFJ08788.1"/>
    </source>
</evidence>
<dbReference type="PRINTS" id="PR00367">
    <property type="entry name" value="ETHRSPELEMNT"/>
</dbReference>
<dbReference type="InterPro" id="IPR001471">
    <property type="entry name" value="AP2/ERF_dom"/>
</dbReference>
<dbReference type="FunFam" id="3.30.730.10:FF:000001">
    <property type="entry name" value="Ethylene-responsive transcription factor 2"/>
    <property type="match status" value="1"/>
</dbReference>
<keyword evidence="5" id="KW-0539">Nucleus</keyword>
<organism evidence="10">
    <name type="scientific">Selaginella moellendorffii</name>
    <name type="common">Spikemoss</name>
    <dbReference type="NCBI Taxonomy" id="88036"/>
    <lineage>
        <taxon>Eukaryota</taxon>
        <taxon>Viridiplantae</taxon>
        <taxon>Streptophyta</taxon>
        <taxon>Embryophyta</taxon>
        <taxon>Tracheophyta</taxon>
        <taxon>Lycopodiopsida</taxon>
        <taxon>Selaginellales</taxon>
        <taxon>Selaginellaceae</taxon>
        <taxon>Selaginella</taxon>
    </lineage>
</organism>
<feature type="non-terminal residue" evidence="9">
    <location>
        <position position="1"/>
    </location>
</feature>
<keyword evidence="2" id="KW-0805">Transcription regulation</keyword>
<name>D8T3I2_SELML</name>
<dbReference type="Pfam" id="PF00847">
    <property type="entry name" value="AP2"/>
    <property type="match status" value="1"/>
</dbReference>
<dbReference type="GO" id="GO:0003700">
    <property type="term" value="F:DNA-binding transcription factor activity"/>
    <property type="evidence" value="ECO:0007669"/>
    <property type="project" value="InterPro"/>
</dbReference>
<evidence type="ECO:0000256" key="2">
    <source>
        <dbReference type="ARBA" id="ARBA00023015"/>
    </source>
</evidence>
<dbReference type="FunCoup" id="D8T3I2">
    <property type="interactions" value="18"/>
</dbReference>
<dbReference type="KEGG" id="smo:SELMODRAFT_28277"/>
<dbReference type="PIRSF" id="PIRSF038123">
    <property type="entry name" value="PTI6"/>
    <property type="match status" value="1"/>
</dbReference>
<comment type="subcellular location">
    <subcellularLocation>
        <location evidence="1">Nucleus</location>
    </subcellularLocation>
</comment>
<feature type="domain" description="AP2/ERF" evidence="7">
    <location>
        <begin position="22"/>
        <end position="79"/>
    </location>
</feature>
<dbReference type="KEGG" id="smo:SELMODRAFT_131245"/>
<evidence type="ECO:0000256" key="3">
    <source>
        <dbReference type="ARBA" id="ARBA00023125"/>
    </source>
</evidence>
<dbReference type="SMART" id="SM00380">
    <property type="entry name" value="AP2"/>
    <property type="match status" value="1"/>
</dbReference>
<evidence type="ECO:0000256" key="4">
    <source>
        <dbReference type="ARBA" id="ARBA00023163"/>
    </source>
</evidence>
<accession>D8T3I2</accession>
<evidence type="ECO:0000313" key="10">
    <source>
        <dbReference type="Proteomes" id="UP000001514"/>
    </source>
</evidence>
<dbReference type="Gramene" id="EFJ08788">
    <property type="protein sequence ID" value="EFJ08788"/>
    <property type="gene ID" value="SELMODRAFT_131245"/>
</dbReference>
<keyword evidence="10" id="KW-1185">Reference proteome</keyword>
<dbReference type="Gene3D" id="3.30.730.10">
    <property type="entry name" value="AP2/ERF domain"/>
    <property type="match status" value="1"/>
</dbReference>
<dbReference type="SUPFAM" id="SSF54171">
    <property type="entry name" value="DNA-binding domain"/>
    <property type="match status" value="1"/>
</dbReference>